<accession>A0A1Y1IN14</accession>
<dbReference type="AlphaFoldDB" id="A0A1Y1IN14"/>
<dbReference type="InterPro" id="IPR010292">
    <property type="entry name" value="Uncharacterised_CreA"/>
</dbReference>
<proteinExistence type="predicted"/>
<dbReference type="EMBL" id="DF237858">
    <property type="protein sequence ID" value="GAQ92043.1"/>
    <property type="molecule type" value="Genomic_DNA"/>
</dbReference>
<dbReference type="PANTHER" id="PTHR37952:SF2">
    <property type="entry name" value="PROTEIN CREA"/>
    <property type="match status" value="1"/>
</dbReference>
<protein>
    <submittedName>
        <fullName evidence="1">Uncharacterized protein</fullName>
    </submittedName>
</protein>
<dbReference type="OMA" id="YHTNICT"/>
<dbReference type="OrthoDB" id="10260865at2759"/>
<dbReference type="Pfam" id="PF05981">
    <property type="entry name" value="CreA"/>
    <property type="match status" value="1"/>
</dbReference>
<dbReference type="PANTHER" id="PTHR37952">
    <property type="match status" value="1"/>
</dbReference>
<keyword evidence="2" id="KW-1185">Reference proteome</keyword>
<reference evidence="1 2" key="1">
    <citation type="journal article" date="2014" name="Nat. Commun.">
        <title>Klebsormidium flaccidum genome reveals primary factors for plant terrestrial adaptation.</title>
        <authorList>
            <person name="Hori K."/>
            <person name="Maruyama F."/>
            <person name="Fujisawa T."/>
            <person name="Togashi T."/>
            <person name="Yamamoto N."/>
            <person name="Seo M."/>
            <person name="Sato S."/>
            <person name="Yamada T."/>
            <person name="Mori H."/>
            <person name="Tajima N."/>
            <person name="Moriyama T."/>
            <person name="Ikeuchi M."/>
            <person name="Watanabe M."/>
            <person name="Wada H."/>
            <person name="Kobayashi K."/>
            <person name="Saito M."/>
            <person name="Masuda T."/>
            <person name="Sasaki-Sekimoto Y."/>
            <person name="Mashiguchi K."/>
            <person name="Awai K."/>
            <person name="Shimojima M."/>
            <person name="Masuda S."/>
            <person name="Iwai M."/>
            <person name="Nobusawa T."/>
            <person name="Narise T."/>
            <person name="Kondo S."/>
            <person name="Saito H."/>
            <person name="Sato R."/>
            <person name="Murakawa M."/>
            <person name="Ihara Y."/>
            <person name="Oshima-Yamada Y."/>
            <person name="Ohtaka K."/>
            <person name="Satoh M."/>
            <person name="Sonobe K."/>
            <person name="Ishii M."/>
            <person name="Ohtani R."/>
            <person name="Kanamori-Sato M."/>
            <person name="Honoki R."/>
            <person name="Miyazaki D."/>
            <person name="Mochizuki H."/>
            <person name="Umetsu J."/>
            <person name="Higashi K."/>
            <person name="Shibata D."/>
            <person name="Kamiya Y."/>
            <person name="Sato N."/>
            <person name="Nakamura Y."/>
            <person name="Tabata S."/>
            <person name="Ida S."/>
            <person name="Kurokawa K."/>
            <person name="Ohta H."/>
        </authorList>
    </citation>
    <scope>NUCLEOTIDE SEQUENCE [LARGE SCALE GENOMIC DNA]</scope>
    <source>
        <strain evidence="1 2">NIES-2285</strain>
    </source>
</reference>
<dbReference type="STRING" id="105231.A0A1Y1IN14"/>
<gene>
    <name evidence="1" type="ORF">KFL_009090030</name>
</gene>
<name>A0A1Y1IN14_KLENI</name>
<evidence type="ECO:0000313" key="2">
    <source>
        <dbReference type="Proteomes" id="UP000054558"/>
    </source>
</evidence>
<organism evidence="1 2">
    <name type="scientific">Klebsormidium nitens</name>
    <name type="common">Green alga</name>
    <name type="synonym">Ulothrix nitens</name>
    <dbReference type="NCBI Taxonomy" id="105231"/>
    <lineage>
        <taxon>Eukaryota</taxon>
        <taxon>Viridiplantae</taxon>
        <taxon>Streptophyta</taxon>
        <taxon>Klebsormidiophyceae</taxon>
        <taxon>Klebsormidiales</taxon>
        <taxon>Klebsormidiaceae</taxon>
        <taxon>Klebsormidium</taxon>
    </lineage>
</organism>
<sequence length="217" mass="23812">MRQYCQWRRRALLPASRLGWTACRLAEGRNADERNGRNAVSSLSSDLVGALLALQGPQMALAGVQKVGEFTGSGFIFKDSIEVMSIDDPKVSGVTIFVSDFQRSLTDRLSKDFFNEPSQASITCAQTSPLRIVGKIAGKEGEEIFQETKNFLAFKTLHVRRIFDEKKNALVYVAYSTRFQSDNDKVSAGRYRTSICTVPLFNAVVQNDAGAPGDGSG</sequence>
<evidence type="ECO:0000313" key="1">
    <source>
        <dbReference type="EMBL" id="GAQ92043.1"/>
    </source>
</evidence>
<dbReference type="Proteomes" id="UP000054558">
    <property type="component" value="Unassembled WGS sequence"/>
</dbReference>